<protein>
    <recommendedName>
        <fullName evidence="4">Tetratricopeptide repeat-containing protein</fullName>
    </recommendedName>
</protein>
<dbReference type="SUPFAM" id="SSF48452">
    <property type="entry name" value="TPR-like"/>
    <property type="match status" value="1"/>
</dbReference>
<gene>
    <name evidence="2" type="ORF">GA0070614_0553</name>
</gene>
<evidence type="ECO:0008006" key="4">
    <source>
        <dbReference type="Google" id="ProtNLM"/>
    </source>
</evidence>
<organism evidence="2 3">
    <name type="scientific">Micromonospora coxensis</name>
    <dbReference type="NCBI Taxonomy" id="356852"/>
    <lineage>
        <taxon>Bacteria</taxon>
        <taxon>Bacillati</taxon>
        <taxon>Actinomycetota</taxon>
        <taxon>Actinomycetes</taxon>
        <taxon>Micromonosporales</taxon>
        <taxon>Micromonosporaceae</taxon>
        <taxon>Micromonospora</taxon>
    </lineage>
</organism>
<dbReference type="RefSeq" id="WP_408630755.1">
    <property type="nucleotide sequence ID" value="NZ_LT607753.1"/>
</dbReference>
<evidence type="ECO:0000313" key="3">
    <source>
        <dbReference type="Proteomes" id="UP000198215"/>
    </source>
</evidence>
<dbReference type="EMBL" id="LT607753">
    <property type="protein sequence ID" value="SCG38738.1"/>
    <property type="molecule type" value="Genomic_DNA"/>
</dbReference>
<evidence type="ECO:0000256" key="1">
    <source>
        <dbReference type="SAM" id="MobiDB-lite"/>
    </source>
</evidence>
<proteinExistence type="predicted"/>
<keyword evidence="3" id="KW-1185">Reference proteome</keyword>
<dbReference type="AlphaFoldDB" id="A0A1C5GYC5"/>
<feature type="region of interest" description="Disordered" evidence="1">
    <location>
        <begin position="369"/>
        <end position="390"/>
    </location>
</feature>
<reference evidence="3" key="1">
    <citation type="submission" date="2016-06" db="EMBL/GenBank/DDBJ databases">
        <authorList>
            <person name="Varghese N."/>
            <person name="Submissions Spin"/>
        </authorList>
    </citation>
    <scope>NUCLEOTIDE SEQUENCE [LARGE SCALE GENOMIC DNA]</scope>
    <source>
        <strain evidence="3">DSM 45161</strain>
    </source>
</reference>
<evidence type="ECO:0000313" key="2">
    <source>
        <dbReference type="EMBL" id="SCG38738.1"/>
    </source>
</evidence>
<accession>A0A1C5GYC5</accession>
<dbReference type="Proteomes" id="UP000198215">
    <property type="component" value="Chromosome I"/>
</dbReference>
<dbReference type="Gene3D" id="1.25.40.10">
    <property type="entry name" value="Tetratricopeptide repeat domain"/>
    <property type="match status" value="1"/>
</dbReference>
<sequence length="390" mass="41718">MDPTSHVLRRFPLVARPRPAAKALTIRVDGLCALADRADREGDLAAASAVYNQAALIASDCGQPELARQWCHEHADAYLRALPLGAQAARHALEPLVNLARLHIRDGKGDAALGLLNDLFQAVSSRTDTLIDGCPVPASRLTRTDDDHREVRQWLWGVLLADGARALTSAGRWTEAYEHLQRHNGIGHRMLDGRQVAVIAHIACGEIERARVTIAKTVRGEPWEEAVTACLAYVCARAGDEPEDAYLDALLRSYRRLTPTPNLAVFHTRLGLTVLDVAGGVDHPGVRSLAADLIDQALAVRDAYVARELLDHPGISAVIGAGRNAGLLDIAQAGMMHVPLPCVARERLLQSLTTSRAVITKGSLVPGPGLRPGAVGRQTGGVATEEALPG</sequence>
<dbReference type="InterPro" id="IPR011990">
    <property type="entry name" value="TPR-like_helical_dom_sf"/>
</dbReference>
<name>A0A1C5GYC5_9ACTN</name>